<sequence length="776" mass="85377">MDGELLSLLEELAEVQRVDSVNRLSERNVVDLIVKLKQSGKLELVYTLTGKEYLTPEKLREEVYDEVVARGGRARLDQVAASLNVDFLIVEQVAKKIVDNHDEFMFISSVELVTTWYFDRISDEINAKLQGVGCLSLGDLTTEYGLPVDTMKSIVDNRLCTRIDAQMKNSLLYTRVYVERQQARIFGVFSAVTKPTSLTLVAGSLGMDVADLEKQVQDLSVSLNGTVKAGEFVPNSFASLQRSACDGFFRNNGFLPFDMAKKLQLPKGLLKYVQVTYPDAVLLDSCVLSGAISQSFNSSVDECISNQTYIDTRTILPDQLSFADLSALASKSKSIGQSQKTAKALVLAHYFIVSKGLMNALVDLVSMQAGSDAQVDVNNKPAKITKPSGKSKKSSKTKRKGLDEEVGGHIHHDNSDDPYLLQQLEARAVPGNLFGLIEQQFPLLDTCGNAGDETLVEELAAEILPAYISAFKSTYNDLAFSVHYGDAAARRRKQTDLESTFSLLFNKLQLCIKGVSKLETLANRLEGDQSNITDGVIEYLVRVKAVQVIGLLIEHQCAQHALDFVVVGQDAAQAEAKLSASAVKRSGSFVETKGMEERVQMKNASEEWVSVEVCKAATQRMPESTIQERLDELLKLTQQEEPPSAIGCGLLAEKIGEVARDCSLIARAVDKKTERSLLQTLRSELIDSMSKTTSENQLLVYSFALILQQCHQVVLPLPASEDPQFVQSCKHLLPIVCMSLPPDRVVLLEKLARGGSDSETFKEVRELATAKKPGKK</sequence>
<proteinExistence type="predicted"/>
<gene>
    <name evidence="3" type="ORF">QSP1433_LOCUS215</name>
</gene>
<dbReference type="GO" id="GO:0034976">
    <property type="term" value="P:response to endoplasmic reticulum stress"/>
    <property type="evidence" value="ECO:0007669"/>
    <property type="project" value="TreeGrafter"/>
</dbReference>
<feature type="region of interest" description="Disordered" evidence="1">
    <location>
        <begin position="378"/>
        <end position="414"/>
    </location>
</feature>
<dbReference type="PANTHER" id="PTHR31057:SF0">
    <property type="entry name" value="E3 UFM1-PROTEIN LIGASE 1"/>
    <property type="match status" value="1"/>
</dbReference>
<dbReference type="GO" id="GO:0005789">
    <property type="term" value="C:endoplasmic reticulum membrane"/>
    <property type="evidence" value="ECO:0007669"/>
    <property type="project" value="TreeGrafter"/>
</dbReference>
<dbReference type="InterPro" id="IPR056579">
    <property type="entry name" value="Ufl1_N"/>
</dbReference>
<dbReference type="PANTHER" id="PTHR31057">
    <property type="entry name" value="E3 UFM1-PROTEIN LIGASE 1"/>
    <property type="match status" value="1"/>
</dbReference>
<feature type="compositionally biased region" description="Basic residues" evidence="1">
    <location>
        <begin position="389"/>
        <end position="399"/>
    </location>
</feature>
<name>A0A7S2W159_9STRA</name>
<organism evidence="3">
    <name type="scientific">Mucochytrium quahogii</name>
    <dbReference type="NCBI Taxonomy" id="96639"/>
    <lineage>
        <taxon>Eukaryota</taxon>
        <taxon>Sar</taxon>
        <taxon>Stramenopiles</taxon>
        <taxon>Bigyra</taxon>
        <taxon>Labyrinthulomycetes</taxon>
        <taxon>Thraustochytrida</taxon>
        <taxon>Thraustochytriidae</taxon>
        <taxon>Mucochytrium</taxon>
    </lineage>
</organism>
<dbReference type="EMBL" id="HBHK01000366">
    <property type="protein sequence ID" value="CAD9662122.1"/>
    <property type="molecule type" value="Transcribed_RNA"/>
</dbReference>
<evidence type="ECO:0000313" key="3">
    <source>
        <dbReference type="EMBL" id="CAD9662122.1"/>
    </source>
</evidence>
<reference evidence="3" key="1">
    <citation type="submission" date="2021-01" db="EMBL/GenBank/DDBJ databases">
        <authorList>
            <person name="Corre E."/>
            <person name="Pelletier E."/>
            <person name="Niang G."/>
            <person name="Scheremetjew M."/>
            <person name="Finn R."/>
            <person name="Kale V."/>
            <person name="Holt S."/>
            <person name="Cochrane G."/>
            <person name="Meng A."/>
            <person name="Brown T."/>
            <person name="Cohen L."/>
        </authorList>
    </citation>
    <scope>NUCLEOTIDE SEQUENCE</scope>
    <source>
        <strain evidence="3">NY070348D</strain>
    </source>
</reference>
<evidence type="ECO:0000256" key="1">
    <source>
        <dbReference type="SAM" id="MobiDB-lite"/>
    </source>
</evidence>
<dbReference type="Pfam" id="PF09743">
    <property type="entry name" value="E3_UFM1_ligase"/>
    <property type="match status" value="1"/>
</dbReference>
<feature type="domain" description="E3 UFM1-protein ligase 1-like N-terminal" evidence="2">
    <location>
        <begin position="4"/>
        <end position="266"/>
    </location>
</feature>
<dbReference type="Pfam" id="PF25870">
    <property type="entry name" value="WHD_UFL1_5th"/>
    <property type="match status" value="1"/>
</dbReference>
<dbReference type="AlphaFoldDB" id="A0A7S2W159"/>
<dbReference type="GO" id="GO:0032434">
    <property type="term" value="P:regulation of proteasomal ubiquitin-dependent protein catabolic process"/>
    <property type="evidence" value="ECO:0007669"/>
    <property type="project" value="TreeGrafter"/>
</dbReference>
<evidence type="ECO:0000259" key="2">
    <source>
        <dbReference type="Pfam" id="PF09743"/>
    </source>
</evidence>
<feature type="compositionally biased region" description="Basic and acidic residues" evidence="1">
    <location>
        <begin position="400"/>
        <end position="414"/>
    </location>
</feature>
<accession>A0A7S2W159</accession>
<dbReference type="GO" id="GO:1990592">
    <property type="term" value="P:protein K69-linked ufmylation"/>
    <property type="evidence" value="ECO:0007669"/>
    <property type="project" value="TreeGrafter"/>
</dbReference>
<dbReference type="GO" id="GO:0061666">
    <property type="term" value="F:UFM1 ligase activity"/>
    <property type="evidence" value="ECO:0007669"/>
    <property type="project" value="InterPro"/>
</dbReference>
<protein>
    <recommendedName>
        <fullName evidence="2">E3 UFM1-protein ligase 1-like N-terminal domain-containing protein</fullName>
    </recommendedName>
</protein>
<dbReference type="InterPro" id="IPR018611">
    <property type="entry name" value="Ufl1"/>
</dbReference>